<evidence type="ECO:0000256" key="1">
    <source>
        <dbReference type="SAM" id="MobiDB-lite"/>
    </source>
</evidence>
<evidence type="ECO:0000313" key="2">
    <source>
        <dbReference type="EMBL" id="MCI93028.1"/>
    </source>
</evidence>
<feature type="region of interest" description="Disordered" evidence="1">
    <location>
        <begin position="1"/>
        <end position="26"/>
    </location>
</feature>
<proteinExistence type="predicted"/>
<dbReference type="EMBL" id="LXQA011317747">
    <property type="protein sequence ID" value="MCI93028.1"/>
    <property type="molecule type" value="Genomic_DNA"/>
</dbReference>
<reference evidence="2 3" key="1">
    <citation type="journal article" date="2018" name="Front. Plant Sci.">
        <title>Red Clover (Trifolium pratense) and Zigzag Clover (T. medium) - A Picture of Genomic Similarities and Differences.</title>
        <authorList>
            <person name="Dluhosova J."/>
            <person name="Istvanek J."/>
            <person name="Nedelnik J."/>
            <person name="Repkova J."/>
        </authorList>
    </citation>
    <scope>NUCLEOTIDE SEQUENCE [LARGE SCALE GENOMIC DNA]</scope>
    <source>
        <strain evidence="3">cv. 10/8</strain>
        <tissue evidence="2">Leaf</tissue>
    </source>
</reference>
<dbReference type="AlphaFoldDB" id="A0A392VXB2"/>
<organism evidence="2 3">
    <name type="scientific">Trifolium medium</name>
    <dbReference type="NCBI Taxonomy" id="97028"/>
    <lineage>
        <taxon>Eukaryota</taxon>
        <taxon>Viridiplantae</taxon>
        <taxon>Streptophyta</taxon>
        <taxon>Embryophyta</taxon>
        <taxon>Tracheophyta</taxon>
        <taxon>Spermatophyta</taxon>
        <taxon>Magnoliopsida</taxon>
        <taxon>eudicotyledons</taxon>
        <taxon>Gunneridae</taxon>
        <taxon>Pentapetalae</taxon>
        <taxon>rosids</taxon>
        <taxon>fabids</taxon>
        <taxon>Fabales</taxon>
        <taxon>Fabaceae</taxon>
        <taxon>Papilionoideae</taxon>
        <taxon>50 kb inversion clade</taxon>
        <taxon>NPAAA clade</taxon>
        <taxon>Hologalegina</taxon>
        <taxon>IRL clade</taxon>
        <taxon>Trifolieae</taxon>
        <taxon>Trifolium</taxon>
    </lineage>
</organism>
<protein>
    <submittedName>
        <fullName evidence="2">Uncharacterized protein</fullName>
    </submittedName>
</protein>
<accession>A0A392VXB2</accession>
<keyword evidence="3" id="KW-1185">Reference proteome</keyword>
<dbReference type="Proteomes" id="UP000265520">
    <property type="component" value="Unassembled WGS sequence"/>
</dbReference>
<comment type="caution">
    <text evidence="2">The sequence shown here is derived from an EMBL/GenBank/DDBJ whole genome shotgun (WGS) entry which is preliminary data.</text>
</comment>
<evidence type="ECO:0000313" key="3">
    <source>
        <dbReference type="Proteomes" id="UP000265520"/>
    </source>
</evidence>
<sequence length="45" mass="5012">MATLSLSDDIPRSATTSLAQRRKPRFEAQASKMALAMPKFISHHL</sequence>
<name>A0A392VXB2_9FABA</name>